<comment type="caution">
    <text evidence="2">The sequence shown here is derived from an EMBL/GenBank/DDBJ whole genome shotgun (WGS) entry which is preliminary data.</text>
</comment>
<gene>
    <name evidence="2" type="ORF">KI387_033314</name>
</gene>
<evidence type="ECO:0000259" key="1">
    <source>
        <dbReference type="Pfam" id="PF07727"/>
    </source>
</evidence>
<feature type="non-terminal residue" evidence="2">
    <location>
        <position position="212"/>
    </location>
</feature>
<evidence type="ECO:0000313" key="3">
    <source>
        <dbReference type="Proteomes" id="UP000824469"/>
    </source>
</evidence>
<organism evidence="2 3">
    <name type="scientific">Taxus chinensis</name>
    <name type="common">Chinese yew</name>
    <name type="synonym">Taxus wallichiana var. chinensis</name>
    <dbReference type="NCBI Taxonomy" id="29808"/>
    <lineage>
        <taxon>Eukaryota</taxon>
        <taxon>Viridiplantae</taxon>
        <taxon>Streptophyta</taxon>
        <taxon>Embryophyta</taxon>
        <taxon>Tracheophyta</taxon>
        <taxon>Spermatophyta</taxon>
        <taxon>Pinopsida</taxon>
        <taxon>Pinidae</taxon>
        <taxon>Conifers II</taxon>
        <taxon>Cupressales</taxon>
        <taxon>Taxaceae</taxon>
        <taxon>Taxus</taxon>
    </lineage>
</organism>
<accession>A0AA38F5S5</accession>
<dbReference type="Proteomes" id="UP000824469">
    <property type="component" value="Unassembled WGS sequence"/>
</dbReference>
<dbReference type="Pfam" id="PF07727">
    <property type="entry name" value="RVT_2"/>
    <property type="match status" value="1"/>
</dbReference>
<proteinExistence type="predicted"/>
<feature type="domain" description="Reverse transcriptase Ty1/copia-type" evidence="1">
    <location>
        <begin position="2"/>
        <end position="154"/>
    </location>
</feature>
<protein>
    <recommendedName>
        <fullName evidence="1">Reverse transcriptase Ty1/copia-type domain-containing protein</fullName>
    </recommendedName>
</protein>
<dbReference type="InterPro" id="IPR013103">
    <property type="entry name" value="RVT_2"/>
</dbReference>
<dbReference type="EMBL" id="JAHRHJ020003813">
    <property type="protein sequence ID" value="KAH9289197.1"/>
    <property type="molecule type" value="Genomic_DNA"/>
</dbReference>
<evidence type="ECO:0000313" key="2">
    <source>
        <dbReference type="EMBL" id="KAH9289197.1"/>
    </source>
</evidence>
<keyword evidence="3" id="KW-1185">Reference proteome</keyword>
<name>A0AA38F5S5_TAXCH</name>
<dbReference type="OMA" id="HCPSSHE"/>
<dbReference type="AlphaFoldDB" id="A0AA38F5S5"/>
<reference evidence="2 3" key="1">
    <citation type="journal article" date="2021" name="Nat. Plants">
        <title>The Taxus genome provides insights into paclitaxel biosynthesis.</title>
        <authorList>
            <person name="Xiong X."/>
            <person name="Gou J."/>
            <person name="Liao Q."/>
            <person name="Li Y."/>
            <person name="Zhou Q."/>
            <person name="Bi G."/>
            <person name="Li C."/>
            <person name="Du R."/>
            <person name="Wang X."/>
            <person name="Sun T."/>
            <person name="Guo L."/>
            <person name="Liang H."/>
            <person name="Lu P."/>
            <person name="Wu Y."/>
            <person name="Zhang Z."/>
            <person name="Ro D.K."/>
            <person name="Shang Y."/>
            <person name="Huang S."/>
            <person name="Yan J."/>
        </authorList>
    </citation>
    <scope>NUCLEOTIDE SEQUENCE [LARGE SCALE GENOMIC DNA]</scope>
    <source>
        <strain evidence="2">Ta-2019</strain>
    </source>
</reference>
<sequence length="212" mass="24618">MDEENYMQQPLGYEFKGKEKLVCRLKKSLYGLKNALRKWYMRFDSFMHEHGYLRCESDHCVYFKKLENGSYIILLLYMDDMLIVGSNMQEICELKGNLAHTFAMKDLGFAKIILGMQICRDKKNKKLYLSQEAYINKVLERFNMQNSKPVSKPMDGHFNLGKDHCPSSHEKVKYMTRVPYASTVGSLTYVMVFTRPDIVQAVGVVSGFMANL</sequence>